<dbReference type="PANTHER" id="PTHR34978:SF3">
    <property type="entry name" value="SLR0241 PROTEIN"/>
    <property type="match status" value="1"/>
</dbReference>
<evidence type="ECO:0000256" key="3">
    <source>
        <dbReference type="ARBA" id="ARBA00022989"/>
    </source>
</evidence>
<keyword evidence="2 5" id="KW-0812">Transmembrane</keyword>
<feature type="transmembrane region" description="Helical" evidence="5">
    <location>
        <begin position="223"/>
        <end position="245"/>
    </location>
</feature>
<dbReference type="SUPFAM" id="SSF74653">
    <property type="entry name" value="TolA/TonB C-terminal domain"/>
    <property type="match status" value="1"/>
</dbReference>
<sequence>MILALATSTPELQALTQVLTLTLLHFLWQGLVVAGVLKLALSVIALHRSRVRYGLTCLAMLVNLALPLITFSYFYQPLTNAFAAASNTMPIAQFQHVLQYQHGITWYSQSLDYLPLLSFAWLTCVVFLTCKLLFEVTTTGRLARYDTIATEPKLLARFDELVKQMALPRTPRLVISLKTQVPMAIGWLKPVVLMPAQMLMGLNQTQLEMLLLHELAHIRRHDYLVNFLQALIEILLFFHPAVSWVSKQMRQEREYCTDDMAVAQCGNAVAYAHTLADTASLCQHHRHDSIPAMAMAASGGDLKARVVRLVDHSCTHQPSTGRLLAALVVVSGLFTLGAKQVATLPWFDVTGMEITKYNEHQLSHNAAYFSESPFNESRLQQGSIAGQLLAFPNWSSKMSNRSGEQLHNPSNAALNSDSIALNTIPRYEHTSLAAAINSIDQFSNESSYSRQEFSANDQSEQASIATTNELLKPNVDRWQSSRIQAKELLAAQANTEQNNTAISQSLSPSVAETLTSETENEIALVSVPQNHTTGKFEANVTLDAGPIAKPAAGIAGESYTHSRSSASEYNVLDKIASTGASVHQDLFDVPESKVSLFEQRYQSAPRQQLESIFSTQPAKLMSAIDPRYPSVAKRKGIELDVQVNFTVDEFGRVTNIEFEQQSKLGYFRSAIISAIKQWRFEPALNNGEPVDSKMSKIFSFSMS</sequence>
<dbReference type="Proteomes" id="UP000256478">
    <property type="component" value="Unassembled WGS sequence"/>
</dbReference>
<gene>
    <name evidence="7" type="ORF">DXX93_19550</name>
</gene>
<dbReference type="InterPro" id="IPR052173">
    <property type="entry name" value="Beta-lactam_resp_regulator"/>
</dbReference>
<feature type="transmembrane region" description="Helical" evidence="5">
    <location>
        <begin position="113"/>
        <end position="134"/>
    </location>
</feature>
<dbReference type="PROSITE" id="PS52015">
    <property type="entry name" value="TONB_CTD"/>
    <property type="match status" value="1"/>
</dbReference>
<organism evidence="7 8">
    <name type="scientific">Thalassotalea euphylliae</name>
    <dbReference type="NCBI Taxonomy" id="1655234"/>
    <lineage>
        <taxon>Bacteria</taxon>
        <taxon>Pseudomonadati</taxon>
        <taxon>Pseudomonadota</taxon>
        <taxon>Gammaproteobacteria</taxon>
        <taxon>Alteromonadales</taxon>
        <taxon>Colwelliaceae</taxon>
        <taxon>Thalassotalea</taxon>
    </lineage>
</organism>
<keyword evidence="4 5" id="KW-0472">Membrane</keyword>
<dbReference type="Gene3D" id="3.30.1150.10">
    <property type="match status" value="1"/>
</dbReference>
<dbReference type="AlphaFoldDB" id="A0A3E0TXB4"/>
<dbReference type="InterPro" id="IPR037682">
    <property type="entry name" value="TonB_C"/>
</dbReference>
<evidence type="ECO:0000259" key="6">
    <source>
        <dbReference type="PROSITE" id="PS52015"/>
    </source>
</evidence>
<dbReference type="CDD" id="cd07341">
    <property type="entry name" value="M56_BlaR1_MecR1_like"/>
    <property type="match status" value="1"/>
</dbReference>
<feature type="domain" description="TonB C-terminal" evidence="6">
    <location>
        <begin position="613"/>
        <end position="703"/>
    </location>
</feature>
<dbReference type="GO" id="GO:0016020">
    <property type="term" value="C:membrane"/>
    <property type="evidence" value="ECO:0007669"/>
    <property type="project" value="UniProtKB-SubCell"/>
</dbReference>
<dbReference type="GO" id="GO:0055085">
    <property type="term" value="P:transmembrane transport"/>
    <property type="evidence" value="ECO:0007669"/>
    <property type="project" value="InterPro"/>
</dbReference>
<dbReference type="Pfam" id="PF03544">
    <property type="entry name" value="TonB_C"/>
    <property type="match status" value="1"/>
</dbReference>
<dbReference type="RefSeq" id="WP_116009574.1">
    <property type="nucleotide sequence ID" value="NZ_QUOU01000001.1"/>
</dbReference>
<dbReference type="InterPro" id="IPR008756">
    <property type="entry name" value="Peptidase_M56"/>
</dbReference>
<protein>
    <submittedName>
        <fullName evidence="7">M56 family peptidase</fullName>
    </submittedName>
</protein>
<feature type="transmembrane region" description="Helical" evidence="5">
    <location>
        <begin position="24"/>
        <end position="46"/>
    </location>
</feature>
<accession>A0A3E0TXB4</accession>
<evidence type="ECO:0000256" key="5">
    <source>
        <dbReference type="SAM" id="Phobius"/>
    </source>
</evidence>
<evidence type="ECO:0000256" key="2">
    <source>
        <dbReference type="ARBA" id="ARBA00022692"/>
    </source>
</evidence>
<evidence type="ECO:0000256" key="4">
    <source>
        <dbReference type="ARBA" id="ARBA00023136"/>
    </source>
</evidence>
<name>A0A3E0TXB4_9GAMM</name>
<dbReference type="OrthoDB" id="15218at2"/>
<dbReference type="Pfam" id="PF05569">
    <property type="entry name" value="Peptidase_M56"/>
    <property type="match status" value="1"/>
</dbReference>
<reference evidence="7 8" key="1">
    <citation type="submission" date="2018-08" db="EMBL/GenBank/DDBJ databases">
        <title>Thalassotalea euphylliae genome.</title>
        <authorList>
            <person name="Summers S."/>
            <person name="Rice S.A."/>
            <person name="Freckelton M.L."/>
            <person name="Nedved B.T."/>
            <person name="Hadfield M.G."/>
        </authorList>
    </citation>
    <scope>NUCLEOTIDE SEQUENCE [LARGE SCALE GENOMIC DNA]</scope>
    <source>
        <strain evidence="7 8">H1</strain>
    </source>
</reference>
<dbReference type="EMBL" id="QUOU01000001">
    <property type="protein sequence ID" value="REL28542.1"/>
    <property type="molecule type" value="Genomic_DNA"/>
</dbReference>
<comment type="caution">
    <text evidence="7">The sequence shown here is derived from an EMBL/GenBank/DDBJ whole genome shotgun (WGS) entry which is preliminary data.</text>
</comment>
<dbReference type="Gene3D" id="3.30.2010.10">
    <property type="entry name" value="Metalloproteases ('zincins'), catalytic domain"/>
    <property type="match status" value="1"/>
</dbReference>
<proteinExistence type="predicted"/>
<dbReference type="NCBIfam" id="TIGR01352">
    <property type="entry name" value="tonB_Cterm"/>
    <property type="match status" value="1"/>
</dbReference>
<dbReference type="InterPro" id="IPR006260">
    <property type="entry name" value="TonB/TolA_C"/>
</dbReference>
<comment type="subcellular location">
    <subcellularLocation>
        <location evidence="1">Membrane</location>
        <topology evidence="1">Single-pass membrane protein</topology>
    </subcellularLocation>
</comment>
<evidence type="ECO:0000313" key="8">
    <source>
        <dbReference type="Proteomes" id="UP000256478"/>
    </source>
</evidence>
<feature type="transmembrane region" description="Helical" evidence="5">
    <location>
        <begin position="53"/>
        <end position="75"/>
    </location>
</feature>
<evidence type="ECO:0000313" key="7">
    <source>
        <dbReference type="EMBL" id="REL28542.1"/>
    </source>
</evidence>
<keyword evidence="3 5" id="KW-1133">Transmembrane helix</keyword>
<evidence type="ECO:0000256" key="1">
    <source>
        <dbReference type="ARBA" id="ARBA00004167"/>
    </source>
</evidence>
<dbReference type="PANTHER" id="PTHR34978">
    <property type="entry name" value="POSSIBLE SENSOR-TRANSDUCER PROTEIN BLAR"/>
    <property type="match status" value="1"/>
</dbReference>